<comment type="subcellular location">
    <subcellularLocation>
        <location evidence="1">Membrane</location>
        <topology evidence="1">Multi-pass membrane protein</topology>
    </subcellularLocation>
</comment>
<evidence type="ECO:0000256" key="2">
    <source>
        <dbReference type="ARBA" id="ARBA00022692"/>
    </source>
</evidence>
<dbReference type="InterPro" id="IPR002645">
    <property type="entry name" value="STAS_dom"/>
</dbReference>
<dbReference type="NCBIfam" id="TIGR00815">
    <property type="entry name" value="sulP"/>
    <property type="match status" value="1"/>
</dbReference>
<feature type="transmembrane region" description="Helical" evidence="5">
    <location>
        <begin position="151"/>
        <end position="169"/>
    </location>
</feature>
<feature type="transmembrane region" description="Helical" evidence="5">
    <location>
        <begin position="119"/>
        <end position="139"/>
    </location>
</feature>
<dbReference type="Proteomes" id="UP000830835">
    <property type="component" value="Unassembled WGS sequence"/>
</dbReference>
<feature type="transmembrane region" description="Helical" evidence="5">
    <location>
        <begin position="363"/>
        <end position="383"/>
    </location>
</feature>
<dbReference type="CDD" id="cd07042">
    <property type="entry name" value="STAS_SulP_like_sulfate_transporter"/>
    <property type="match status" value="1"/>
</dbReference>
<dbReference type="InterPro" id="IPR036513">
    <property type="entry name" value="STAS_dom_sf"/>
</dbReference>
<gene>
    <name evidence="7" type="primary">sulP</name>
    <name evidence="7" type="ORF">JX360_06790</name>
</gene>
<keyword evidence="2 5" id="KW-0812">Transmembrane</keyword>
<organism evidence="7 8">
    <name type="scientific">Thermostichus vulcanus str. 'Rupite'</name>
    <dbReference type="NCBI Taxonomy" id="2813851"/>
    <lineage>
        <taxon>Bacteria</taxon>
        <taxon>Bacillati</taxon>
        <taxon>Cyanobacteriota</taxon>
        <taxon>Cyanophyceae</taxon>
        <taxon>Thermostichales</taxon>
        <taxon>Thermostichaceae</taxon>
        <taxon>Thermostichus</taxon>
    </lineage>
</organism>
<dbReference type="InterPro" id="IPR001902">
    <property type="entry name" value="SLC26A/SulP_fam"/>
</dbReference>
<evidence type="ECO:0000256" key="4">
    <source>
        <dbReference type="ARBA" id="ARBA00023136"/>
    </source>
</evidence>
<feature type="transmembrane region" description="Helical" evidence="5">
    <location>
        <begin position="420"/>
        <end position="450"/>
    </location>
</feature>
<feature type="transmembrane region" description="Helical" evidence="5">
    <location>
        <begin position="43"/>
        <end position="63"/>
    </location>
</feature>
<evidence type="ECO:0000256" key="3">
    <source>
        <dbReference type="ARBA" id="ARBA00022989"/>
    </source>
</evidence>
<feature type="transmembrane region" description="Helical" evidence="5">
    <location>
        <begin position="390"/>
        <end position="408"/>
    </location>
</feature>
<dbReference type="InterPro" id="IPR011547">
    <property type="entry name" value="SLC26A/SulP_dom"/>
</dbReference>
<dbReference type="RefSeq" id="WP_244349889.1">
    <property type="nucleotide sequence ID" value="NZ_JAFIRA010000013.1"/>
</dbReference>
<evidence type="ECO:0000313" key="8">
    <source>
        <dbReference type="Proteomes" id="UP000830835"/>
    </source>
</evidence>
<dbReference type="PROSITE" id="PS01130">
    <property type="entry name" value="SLC26A"/>
    <property type="match status" value="1"/>
</dbReference>
<keyword evidence="8" id="KW-1185">Reference proteome</keyword>
<dbReference type="SUPFAM" id="SSF52091">
    <property type="entry name" value="SpoIIaa-like"/>
    <property type="match status" value="1"/>
</dbReference>
<keyword evidence="4 5" id="KW-0472">Membrane</keyword>
<feature type="transmembrane region" description="Helical" evidence="5">
    <location>
        <begin position="69"/>
        <end position="85"/>
    </location>
</feature>
<reference evidence="7" key="1">
    <citation type="submission" date="2021-02" db="EMBL/GenBank/DDBJ databases">
        <title>The CRISPR/cas machinery reduction and long-range gene transfer in the hot spring cyanobacterium Synechococcus.</title>
        <authorList>
            <person name="Dvorak P."/>
            <person name="Jahodarova E."/>
            <person name="Hasler P."/>
            <person name="Poulickova A."/>
        </authorList>
    </citation>
    <scope>NUCLEOTIDE SEQUENCE</scope>
    <source>
        <strain evidence="7">Rupite</strain>
    </source>
</reference>
<feature type="transmembrane region" description="Helical" evidence="5">
    <location>
        <begin position="197"/>
        <end position="215"/>
    </location>
</feature>
<evidence type="ECO:0000259" key="6">
    <source>
        <dbReference type="PROSITE" id="PS50801"/>
    </source>
</evidence>
<dbReference type="EMBL" id="JAFIRA010000013">
    <property type="protein sequence ID" value="MCJ2542613.1"/>
    <property type="molecule type" value="Genomic_DNA"/>
</dbReference>
<keyword evidence="3 5" id="KW-1133">Transmembrane helix</keyword>
<evidence type="ECO:0000313" key="7">
    <source>
        <dbReference type="EMBL" id="MCJ2542613.1"/>
    </source>
</evidence>
<comment type="caution">
    <text evidence="7">The sequence shown here is derived from an EMBL/GenBank/DDBJ whole genome shotgun (WGS) entry which is preliminary data.</text>
</comment>
<feature type="transmembrane region" description="Helical" evidence="5">
    <location>
        <begin position="325"/>
        <end position="343"/>
    </location>
</feature>
<evidence type="ECO:0000256" key="5">
    <source>
        <dbReference type="SAM" id="Phobius"/>
    </source>
</evidence>
<accession>A0ABT0C9Z6</accession>
<proteinExistence type="predicted"/>
<dbReference type="Gene3D" id="3.30.750.24">
    <property type="entry name" value="STAS domain"/>
    <property type="match status" value="1"/>
</dbReference>
<name>A0ABT0C9Z6_THEVL</name>
<feature type="domain" description="STAS" evidence="6">
    <location>
        <begin position="473"/>
        <end position="587"/>
    </location>
</feature>
<dbReference type="InterPro" id="IPR018045">
    <property type="entry name" value="S04_transporter_CS"/>
</dbReference>
<sequence length="606" mass="64419">MTGIPGVQASSSPSGITSGILQRYLPFTDWLLHYQRENLPGDVIAGVIVAIMLVPQSMAYALLAGLPPQVGLYASILPLVVYALLGSSRVLAVGPVAMVSLLVAAGLEPLAEPGSPEYGQLALGVALGVGVIQAGMGILRVGFLVNFLSHAVISAFTSAAALIIAFSQVKHLLGVRIPNTESFLVLLRELWQNLADLNGITLGLGLLAIGLLLYASHRLPAQLRRWGIPNSWVLPLSKSAPLGVVLLTTLLVWGLGLSQRAGVAVVGAIPAGLPPLTLPGLSLGQWGSLLPTALAISLVGFTESYAVGQSLASKRRQKVDPNQDLIGLGAANLAAAFTGGYPVTGGISRSVVNFQAGANTGLASLITAGILALTVVLLMPLFFFLPQATLAAIIVVAVLGLVDFRPLLHSWHYDRGDAGVWMVTFVSVLGIGIEAGIGIGVLVSILLFLWRSSRPHIAIVGQIPGTEHYRNVLRHEVITDPQILAVRVDESLFFANAAYLEEYLLQQVAERPEVKHLLLICSAVNFIDGSALESLLRLMEKLQQAGVQFHLAEVKGPVMDRLKAIHFVEKIGPEHIFLSTHQAMQAMKLQEWEAPANFMSNFTGHE</sequence>
<dbReference type="Pfam" id="PF00916">
    <property type="entry name" value="Sulfate_transp"/>
    <property type="match status" value="1"/>
</dbReference>
<protein>
    <submittedName>
        <fullName evidence="7">Sulfate permease</fullName>
    </submittedName>
</protein>
<evidence type="ECO:0000256" key="1">
    <source>
        <dbReference type="ARBA" id="ARBA00004141"/>
    </source>
</evidence>
<dbReference type="PROSITE" id="PS50801">
    <property type="entry name" value="STAS"/>
    <property type="match status" value="1"/>
</dbReference>
<dbReference type="PANTHER" id="PTHR11814">
    <property type="entry name" value="SULFATE TRANSPORTER"/>
    <property type="match status" value="1"/>
</dbReference>
<dbReference type="Pfam" id="PF01740">
    <property type="entry name" value="STAS"/>
    <property type="match status" value="1"/>
</dbReference>